<dbReference type="InterPro" id="IPR026353">
    <property type="entry name" value="Hypoxan-DNA_Glyclase"/>
</dbReference>
<evidence type="ECO:0000259" key="1">
    <source>
        <dbReference type="SMART" id="SM00986"/>
    </source>
</evidence>
<evidence type="ECO:0000313" key="3">
    <source>
        <dbReference type="Proteomes" id="UP000095255"/>
    </source>
</evidence>
<dbReference type="Proteomes" id="UP000095255">
    <property type="component" value="Unassembled WGS sequence"/>
</dbReference>
<comment type="caution">
    <text evidence="2">The sequence shown here is derived from an EMBL/GenBank/DDBJ whole genome shotgun (WGS) entry which is preliminary data.</text>
</comment>
<dbReference type="AlphaFoldDB" id="A0A1E5LA45"/>
<sequence length="165" mass="19236">MLMSFIQSFPPLLYEDSRILILGSMPGVISLEENQYYAHPRNHFWRILYSLLDESLEHDYDARKRFLREKGIGLWDVLHSCVREGSLDTSIRNESVNDLRSILGTHPNIRAVFFNGAKAAETFRKKVGFTFDNIAFIQLPSTSPAYTIPYEEKLEKWKVIKEYLC</sequence>
<gene>
    <name evidence="2" type="ORF">BHU72_01655</name>
</gene>
<keyword evidence="3" id="KW-1185">Reference proteome</keyword>
<proteinExistence type="predicted"/>
<reference evidence="2 3" key="1">
    <citation type="submission" date="2016-09" db="EMBL/GenBank/DDBJ databases">
        <title>Desulfuribacillus arsenicus sp. nov., an obligately anaerobic, dissimilatory arsenic- and antimonate-reducing bacterium isolated from anoxic sediments.</title>
        <authorList>
            <person name="Abin C.A."/>
            <person name="Hollibaugh J.T."/>
        </authorList>
    </citation>
    <scope>NUCLEOTIDE SEQUENCE [LARGE SCALE GENOMIC DNA]</scope>
    <source>
        <strain evidence="2 3">MLFW-2</strain>
    </source>
</reference>
<dbReference type="CDD" id="cd10032">
    <property type="entry name" value="UDG-F6_HDG"/>
    <property type="match status" value="1"/>
</dbReference>
<dbReference type="Pfam" id="PF03167">
    <property type="entry name" value="UDG"/>
    <property type="match status" value="1"/>
</dbReference>
<organism evidence="2 3">
    <name type="scientific">Desulfuribacillus stibiiarsenatis</name>
    <dbReference type="NCBI Taxonomy" id="1390249"/>
    <lineage>
        <taxon>Bacteria</taxon>
        <taxon>Bacillati</taxon>
        <taxon>Bacillota</taxon>
        <taxon>Desulfuribacillia</taxon>
        <taxon>Desulfuribacillales</taxon>
        <taxon>Desulfuribacillaceae</taxon>
        <taxon>Desulfuribacillus</taxon>
    </lineage>
</organism>
<dbReference type="NCBIfam" id="TIGR04274">
    <property type="entry name" value="hypoxanDNAglyco"/>
    <property type="match status" value="1"/>
</dbReference>
<feature type="domain" description="Uracil-DNA glycosylase-like" evidence="1">
    <location>
        <begin position="10"/>
        <end position="161"/>
    </location>
</feature>
<dbReference type="SUPFAM" id="SSF52141">
    <property type="entry name" value="Uracil-DNA glycosylase-like"/>
    <property type="match status" value="1"/>
</dbReference>
<dbReference type="InterPro" id="IPR005122">
    <property type="entry name" value="Uracil-DNA_glycosylase-like"/>
</dbReference>
<dbReference type="SMART" id="SM00986">
    <property type="entry name" value="UDG"/>
    <property type="match status" value="1"/>
</dbReference>
<dbReference type="STRING" id="1390249.BHU72_01655"/>
<dbReference type="Gene3D" id="3.40.470.10">
    <property type="entry name" value="Uracil-DNA glycosylase-like domain"/>
    <property type="match status" value="1"/>
</dbReference>
<dbReference type="OrthoDB" id="9799921at2"/>
<name>A0A1E5LA45_9FIRM</name>
<dbReference type="InterPro" id="IPR036895">
    <property type="entry name" value="Uracil-DNA_glycosylase-like_sf"/>
</dbReference>
<dbReference type="EMBL" id="MJAT01000001">
    <property type="protein sequence ID" value="OEH86987.1"/>
    <property type="molecule type" value="Genomic_DNA"/>
</dbReference>
<protein>
    <submittedName>
        <fullName evidence="2">DNA-deoxyinosine glycosylase</fullName>
    </submittedName>
</protein>
<accession>A0A1E5LA45</accession>
<dbReference type="SMART" id="SM00987">
    <property type="entry name" value="UreE_C"/>
    <property type="match status" value="1"/>
</dbReference>
<evidence type="ECO:0000313" key="2">
    <source>
        <dbReference type="EMBL" id="OEH86987.1"/>
    </source>
</evidence>